<dbReference type="InterPro" id="IPR050126">
    <property type="entry name" value="Ap4A_hydrolase"/>
</dbReference>
<evidence type="ECO:0000313" key="5">
    <source>
        <dbReference type="Proteomes" id="UP000094570"/>
    </source>
</evidence>
<gene>
    <name evidence="4" type="ORF">A4H02_01565</name>
</gene>
<proteinExistence type="inferred from homology"/>
<evidence type="ECO:0000313" key="4">
    <source>
        <dbReference type="EMBL" id="ODN30992.1"/>
    </source>
</evidence>
<organism evidence="4 5">
    <name type="scientific">Fervidobacterium thailandense</name>
    <dbReference type="NCBI Taxonomy" id="1008305"/>
    <lineage>
        <taxon>Bacteria</taxon>
        <taxon>Thermotogati</taxon>
        <taxon>Thermotogota</taxon>
        <taxon>Thermotogae</taxon>
        <taxon>Thermotogales</taxon>
        <taxon>Fervidobacteriaceae</taxon>
        <taxon>Fervidobacterium</taxon>
    </lineage>
</organism>
<dbReference type="PIRSF" id="PIRSF000883">
    <property type="entry name" value="Pesterase_MJ0912"/>
    <property type="match status" value="1"/>
</dbReference>
<dbReference type="InterPro" id="IPR024654">
    <property type="entry name" value="Calcineurin-like_PHP_lpxH"/>
</dbReference>
<dbReference type="Pfam" id="PF12850">
    <property type="entry name" value="Metallophos_2"/>
    <property type="match status" value="1"/>
</dbReference>
<dbReference type="PANTHER" id="PTHR42850:SF2">
    <property type="entry name" value="BLL5683 PROTEIN"/>
    <property type="match status" value="1"/>
</dbReference>
<comment type="similarity">
    <text evidence="1 2">Belongs to the metallophosphoesterase superfamily. YfcE family.</text>
</comment>
<name>A0A1E3G488_9BACT</name>
<dbReference type="AlphaFoldDB" id="A0A1E3G488"/>
<evidence type="ECO:0000259" key="3">
    <source>
        <dbReference type="Pfam" id="PF12850"/>
    </source>
</evidence>
<comment type="cofactor">
    <cofactor evidence="2">
        <name>a divalent metal cation</name>
        <dbReference type="ChEBI" id="CHEBI:60240"/>
    </cofactor>
</comment>
<dbReference type="GO" id="GO:0016791">
    <property type="term" value="F:phosphatase activity"/>
    <property type="evidence" value="ECO:0007669"/>
    <property type="project" value="TreeGrafter"/>
</dbReference>
<protein>
    <recommendedName>
        <fullName evidence="2">Phosphoesterase</fullName>
        <ecNumber evidence="2">3.1.4.-</ecNumber>
    </recommendedName>
</protein>
<accession>A0A1E3G488</accession>
<dbReference type="SUPFAM" id="SSF56300">
    <property type="entry name" value="Metallo-dependent phosphatases"/>
    <property type="match status" value="1"/>
</dbReference>
<dbReference type="RefSeq" id="WP_069292417.1">
    <property type="nucleotide sequence ID" value="NZ_CP140110.1"/>
</dbReference>
<dbReference type="EC" id="3.1.4.-" evidence="2"/>
<dbReference type="GO" id="GO:0005737">
    <property type="term" value="C:cytoplasm"/>
    <property type="evidence" value="ECO:0007669"/>
    <property type="project" value="TreeGrafter"/>
</dbReference>
<dbReference type="STRING" id="1008305.A4H02_01565"/>
<dbReference type="PANTHER" id="PTHR42850">
    <property type="entry name" value="METALLOPHOSPHOESTERASE"/>
    <property type="match status" value="1"/>
</dbReference>
<reference evidence="5" key="1">
    <citation type="submission" date="2016-04" db="EMBL/GenBank/DDBJ databases">
        <title>The genome sequence project of a novel Fervidobacterium isolate from a hot spring in Thailand.</title>
        <authorList>
            <person name="Gonzalez J.M."/>
            <person name="Cuecas A."/>
            <person name="Kanoksilapatham W."/>
        </authorList>
    </citation>
    <scope>NUCLEOTIDE SEQUENCE [LARGE SCALE GENOMIC DNA]</scope>
    <source>
        <strain evidence="5">FC2004</strain>
    </source>
</reference>
<evidence type="ECO:0000256" key="1">
    <source>
        <dbReference type="ARBA" id="ARBA00008950"/>
    </source>
</evidence>
<dbReference type="EMBL" id="LWAF01000002">
    <property type="protein sequence ID" value="ODN30992.1"/>
    <property type="molecule type" value="Genomic_DNA"/>
</dbReference>
<comment type="caution">
    <text evidence="4">The sequence shown here is derived from an EMBL/GenBank/DDBJ whole genome shotgun (WGS) entry which is preliminary data.</text>
</comment>
<feature type="domain" description="Calcineurin-like phosphoesterase" evidence="3">
    <location>
        <begin position="3"/>
        <end position="202"/>
    </location>
</feature>
<dbReference type="Gene3D" id="3.60.21.10">
    <property type="match status" value="1"/>
</dbReference>
<dbReference type="InterPro" id="IPR029052">
    <property type="entry name" value="Metallo-depent_PP-like"/>
</dbReference>
<dbReference type="NCBIfam" id="TIGR00040">
    <property type="entry name" value="yfcE"/>
    <property type="match status" value="1"/>
</dbReference>
<dbReference type="InterPro" id="IPR000979">
    <property type="entry name" value="Phosphodiesterase_MJ0936/Vps29"/>
</dbReference>
<keyword evidence="2" id="KW-0479">Metal-binding</keyword>
<sequence>MRKVAFISDVHSNLEALEAVLKDIDERGVDEVFCVGDLVGYGPNPNEVIELIRERNIPTVCGNYDDAVGFEKDSCGCAYNPGRETEVGDESIRWTIEHTSPENKAFLRSLPKKLSIQVENVKVLLVHGSPLNHLLEYVKPSVSAERLKLLVRDIEEDIIVNGHTHLRMARHILGKLVLNPGSVGRTKDGKPGATYAILYVDDVVYWYEFVFVEYDVKRTVEKLVKAGLPVELGTVLALGQTFDMGPGKDDSSKDASKNFQLFR</sequence>
<keyword evidence="5" id="KW-1185">Reference proteome</keyword>
<evidence type="ECO:0000256" key="2">
    <source>
        <dbReference type="RuleBase" id="RU362039"/>
    </source>
</evidence>
<dbReference type="InterPro" id="IPR011152">
    <property type="entry name" value="Pesterase_MJ0912"/>
</dbReference>
<dbReference type="Proteomes" id="UP000094570">
    <property type="component" value="Unassembled WGS sequence"/>
</dbReference>
<dbReference type="GO" id="GO:0046872">
    <property type="term" value="F:metal ion binding"/>
    <property type="evidence" value="ECO:0007669"/>
    <property type="project" value="UniProtKB-KW"/>
</dbReference>
<dbReference type="OrthoDB" id="9800565at2"/>